<dbReference type="RefSeq" id="WP_215886008.1">
    <property type="nucleotide sequence ID" value="NZ_CP134225.1"/>
</dbReference>
<dbReference type="EMBL" id="JABBHS010000257">
    <property type="protein sequence ID" value="MBU2723284.1"/>
    <property type="molecule type" value="Genomic_DNA"/>
</dbReference>
<name>A0A8X8G839_ACIFI</name>
<evidence type="ECO:0000256" key="3">
    <source>
        <dbReference type="ARBA" id="ARBA00022840"/>
    </source>
</evidence>
<evidence type="ECO:0000256" key="1">
    <source>
        <dbReference type="ARBA" id="ARBA00006611"/>
    </source>
</evidence>
<dbReference type="GO" id="GO:0005524">
    <property type="term" value="F:ATP binding"/>
    <property type="evidence" value="ECO:0007669"/>
    <property type="project" value="UniProtKB-KW"/>
</dbReference>
<evidence type="ECO:0000313" key="6">
    <source>
        <dbReference type="Proteomes" id="UP000887300"/>
    </source>
</evidence>
<dbReference type="GO" id="GO:0005886">
    <property type="term" value="C:plasma membrane"/>
    <property type="evidence" value="ECO:0007669"/>
    <property type="project" value="TreeGrafter"/>
</dbReference>
<dbReference type="AlphaFoldDB" id="A0A8X8G839"/>
<dbReference type="PANTHER" id="PTHR30258:SF3">
    <property type="entry name" value="SLL1921 PROTEIN"/>
    <property type="match status" value="1"/>
</dbReference>
<evidence type="ECO:0000256" key="2">
    <source>
        <dbReference type="ARBA" id="ARBA00022741"/>
    </source>
</evidence>
<comment type="similarity">
    <text evidence="1">Belongs to the GSP E family.</text>
</comment>
<organism evidence="5 6">
    <name type="scientific">Acidithiobacillus ferridurans</name>
    <dbReference type="NCBI Taxonomy" id="1232575"/>
    <lineage>
        <taxon>Bacteria</taxon>
        <taxon>Pseudomonadati</taxon>
        <taxon>Pseudomonadota</taxon>
        <taxon>Acidithiobacillia</taxon>
        <taxon>Acidithiobacillales</taxon>
        <taxon>Acidithiobacillaceae</taxon>
        <taxon>Acidithiobacillus</taxon>
    </lineage>
</organism>
<comment type="caution">
    <text evidence="5">The sequence shown here is derived from an EMBL/GenBank/DDBJ whole genome shotgun (WGS) entry which is preliminary data.</text>
</comment>
<dbReference type="Proteomes" id="UP000887300">
    <property type="component" value="Unassembled WGS sequence"/>
</dbReference>
<dbReference type="Gene3D" id="3.30.450.90">
    <property type="match status" value="1"/>
</dbReference>
<keyword evidence="2" id="KW-0547">Nucleotide-binding</keyword>
<keyword evidence="3" id="KW-0067">ATP-binding</keyword>
<dbReference type="SUPFAM" id="SSF52540">
    <property type="entry name" value="P-loop containing nucleoside triphosphate hydrolases"/>
    <property type="match status" value="1"/>
</dbReference>
<dbReference type="PANTHER" id="PTHR30258">
    <property type="entry name" value="TYPE II SECRETION SYSTEM PROTEIN GSPE-RELATED"/>
    <property type="match status" value="1"/>
</dbReference>
<gene>
    <name evidence="5" type="primary">tadA</name>
    <name evidence="5" type="ORF">HF568_08705</name>
</gene>
<dbReference type="GO" id="GO:0016887">
    <property type="term" value="F:ATP hydrolysis activity"/>
    <property type="evidence" value="ECO:0007669"/>
    <property type="project" value="TreeGrafter"/>
</dbReference>
<dbReference type="Pfam" id="PF00437">
    <property type="entry name" value="T2SSE"/>
    <property type="match status" value="1"/>
</dbReference>
<sequence>MASSLLDHFYRWDETMDIPGIEGLLIPDTFGKGLPDINEGMLLAGYQSHEIRYIREYAHILSITEQEAVVHLGIGTQDRMAAAVALWKGLAWLPMKEAGTVNIRSMKSYAVPPQLNEMAPRAVPLAEKPGSILYLAHLHDTYTHQAVRSMMLTVTNGITQLLEVIDKTDAGNTQLGDFLHQIGIVDQETIARCLAEQKRIAAQGSHIKFGEILRLQGMVPYPVILAALKKMGVDNTERENAASHPAQSGGPKLFWAVSTIGTVEMLYRRDLLDTWADVEQAYKSSNADKYGEMIRRLLVHAAYHGYSDIHFSPIPNAGMIEGRLDGIKDLFLMLHREDYSRLVGVIINSLGNLDMRLQAEGRIPPNILPRELAGRFEFRLQYMNTIQSDADTGSLTLRVLNLMSETGDLDTLGFAPDDLDYLKRIIRSGKGLVISTGPTGSGKTTTQYALMRDVDAIQHSVQTVENPVEIRVGIWRQHQLIREIAEHKEWASWNKGLLRNDPDVVLQGEVRNADLFVQVADMANTGHLVFTTFHASDAALAIGRIRQMRTDSGDPIDIDMISSLLHCIIAQGLARRLCPHCSVPDTREETWQAVSALKKEGNLAPTPKRAASGGCSHCSGTGYRGRFLVYEILKFNKAIRESIVAGCSLSEMAKAIPEEERMNGRLRRLLAEGKTSIEEAYRLSEDFA</sequence>
<evidence type="ECO:0000259" key="4">
    <source>
        <dbReference type="Pfam" id="PF00437"/>
    </source>
</evidence>
<protein>
    <submittedName>
        <fullName evidence="5">Flp pilus assembly complex ATPase component TadA</fullName>
    </submittedName>
</protein>
<evidence type="ECO:0000313" key="5">
    <source>
        <dbReference type="EMBL" id="MBU2723284.1"/>
    </source>
</evidence>
<dbReference type="Gene3D" id="3.40.50.300">
    <property type="entry name" value="P-loop containing nucleotide triphosphate hydrolases"/>
    <property type="match status" value="1"/>
</dbReference>
<dbReference type="InterPro" id="IPR027417">
    <property type="entry name" value="P-loop_NTPase"/>
</dbReference>
<accession>A0A8X8G839</accession>
<proteinExistence type="inferred from homology"/>
<dbReference type="InterPro" id="IPR001482">
    <property type="entry name" value="T2SS/T4SS_dom"/>
</dbReference>
<feature type="domain" description="Bacterial type II secretion system protein E" evidence="4">
    <location>
        <begin position="292"/>
        <end position="682"/>
    </location>
</feature>
<reference evidence="5" key="1">
    <citation type="journal article" date="2021" name="ISME J.">
        <title>Genomic evolution of the class Acidithiobacillia: deep-branching Proteobacteria living in extreme acidic conditions.</title>
        <authorList>
            <person name="Moya-Beltran A."/>
            <person name="Beard S."/>
            <person name="Rojas-Villalobos C."/>
            <person name="Issotta F."/>
            <person name="Gallardo Y."/>
            <person name="Ulloa R."/>
            <person name="Giaveno A."/>
            <person name="Degli Esposti M."/>
            <person name="Johnson D.B."/>
            <person name="Quatrini R."/>
        </authorList>
    </citation>
    <scope>NUCLEOTIDE SEQUENCE</scope>
    <source>
        <strain evidence="5">DSM 583</strain>
    </source>
</reference>